<dbReference type="Proteomes" id="UP000824013">
    <property type="component" value="Unassembled WGS sequence"/>
</dbReference>
<accession>A0A9D2CN30</accession>
<proteinExistence type="predicted"/>
<organism evidence="1 2">
    <name type="scientific">Candidatus Companilactobacillus pullicola</name>
    <dbReference type="NCBI Taxonomy" id="2838523"/>
    <lineage>
        <taxon>Bacteria</taxon>
        <taxon>Bacillati</taxon>
        <taxon>Bacillota</taxon>
        <taxon>Bacilli</taxon>
        <taxon>Lactobacillales</taxon>
        <taxon>Lactobacillaceae</taxon>
        <taxon>Companilactobacillus</taxon>
    </lineage>
</organism>
<dbReference type="AlphaFoldDB" id="A0A9D2CN30"/>
<comment type="caution">
    <text evidence="1">The sequence shown here is derived from an EMBL/GenBank/DDBJ whole genome shotgun (WGS) entry which is preliminary data.</text>
</comment>
<dbReference type="EMBL" id="DXCM01000014">
    <property type="protein sequence ID" value="HIY91563.1"/>
    <property type="molecule type" value="Genomic_DNA"/>
</dbReference>
<gene>
    <name evidence="1" type="ORF">H9820_01310</name>
</gene>
<evidence type="ECO:0000313" key="1">
    <source>
        <dbReference type="EMBL" id="HIY91563.1"/>
    </source>
</evidence>
<sequence length="247" mass="27594">MDMTTETIEKIQELSLQAAGEKIQIVDGQNYYIDSVGDLCLMKPENLANKAISLSTLTGLVDLVKNMKERDDQKLFVRVESPTTVNVFTALDSYGRREWLAESNATTPNIQFSYFIDAEKLNIMLQSQFVQSEDRDIILKVIGNLKEENVRKASDDGVSQSVTVQSGVANVSEVKVPNPVELSPYRTFLEIEQPSSKFIFRMRKGMQGAIFGADGGAWKIDAMNLIKEYLENEFSNEIKAGHVVVVA</sequence>
<reference evidence="1" key="1">
    <citation type="journal article" date="2021" name="PeerJ">
        <title>Extensive microbial diversity within the chicken gut microbiome revealed by metagenomics and culture.</title>
        <authorList>
            <person name="Gilroy R."/>
            <person name="Ravi A."/>
            <person name="Getino M."/>
            <person name="Pursley I."/>
            <person name="Horton D.L."/>
            <person name="Alikhan N.F."/>
            <person name="Baker D."/>
            <person name="Gharbi K."/>
            <person name="Hall N."/>
            <person name="Watson M."/>
            <person name="Adriaenssens E.M."/>
            <person name="Foster-Nyarko E."/>
            <person name="Jarju S."/>
            <person name="Secka A."/>
            <person name="Antonio M."/>
            <person name="Oren A."/>
            <person name="Chaudhuri R.R."/>
            <person name="La Ragione R."/>
            <person name="Hildebrand F."/>
            <person name="Pallen M.J."/>
        </authorList>
    </citation>
    <scope>NUCLEOTIDE SEQUENCE</scope>
    <source>
        <strain evidence="1">3204</strain>
    </source>
</reference>
<reference evidence="1" key="2">
    <citation type="submission" date="2021-04" db="EMBL/GenBank/DDBJ databases">
        <authorList>
            <person name="Gilroy R."/>
        </authorList>
    </citation>
    <scope>NUCLEOTIDE SEQUENCE</scope>
    <source>
        <strain evidence="1">3204</strain>
    </source>
</reference>
<name>A0A9D2CN30_9LACO</name>
<evidence type="ECO:0000313" key="2">
    <source>
        <dbReference type="Proteomes" id="UP000824013"/>
    </source>
</evidence>
<evidence type="ECO:0008006" key="3">
    <source>
        <dbReference type="Google" id="ProtNLM"/>
    </source>
</evidence>
<protein>
    <recommendedName>
        <fullName evidence="3">Phage protein</fullName>
    </recommendedName>
</protein>